<gene>
    <name evidence="1" type="ORF">IFM89_038987</name>
</gene>
<accession>A0A835IH24</accession>
<reference evidence="1 2" key="1">
    <citation type="submission" date="2020-10" db="EMBL/GenBank/DDBJ databases">
        <title>The Coptis chinensis genome and diversification of protoberbering-type alkaloids.</title>
        <authorList>
            <person name="Wang B."/>
            <person name="Shu S."/>
            <person name="Song C."/>
            <person name="Liu Y."/>
        </authorList>
    </citation>
    <scope>NUCLEOTIDE SEQUENCE [LARGE SCALE GENOMIC DNA]</scope>
    <source>
        <strain evidence="1">HL-2020</strain>
        <tissue evidence="1">Leaf</tissue>
    </source>
</reference>
<name>A0A835IH24_9MAGN</name>
<dbReference type="AlphaFoldDB" id="A0A835IH24"/>
<evidence type="ECO:0000313" key="1">
    <source>
        <dbReference type="EMBL" id="KAF9617805.1"/>
    </source>
</evidence>
<dbReference type="EMBL" id="JADFTS010000003">
    <property type="protein sequence ID" value="KAF9617805.1"/>
    <property type="molecule type" value="Genomic_DNA"/>
</dbReference>
<keyword evidence="2" id="KW-1185">Reference proteome</keyword>
<sequence>MHPLAYQVISFIRKICKTCPSAAIPNGDWSDLFHEQCTFDFGSKVLEEVPFAIKCIGESHENDPKASCSPLLISMLSSLSLNIYNVMQGFLLLRLPRLGFMDRLSCMRYGGGDILDPLVLDNHFSNCLGRVLHTLTCITLHETRCSKSYIEQRTEVGEY</sequence>
<comment type="caution">
    <text evidence="1">The sequence shown here is derived from an EMBL/GenBank/DDBJ whole genome shotgun (WGS) entry which is preliminary data.</text>
</comment>
<proteinExistence type="predicted"/>
<protein>
    <submittedName>
        <fullName evidence="1">Uncharacterized protein</fullName>
    </submittedName>
</protein>
<organism evidence="1 2">
    <name type="scientific">Coptis chinensis</name>
    <dbReference type="NCBI Taxonomy" id="261450"/>
    <lineage>
        <taxon>Eukaryota</taxon>
        <taxon>Viridiplantae</taxon>
        <taxon>Streptophyta</taxon>
        <taxon>Embryophyta</taxon>
        <taxon>Tracheophyta</taxon>
        <taxon>Spermatophyta</taxon>
        <taxon>Magnoliopsida</taxon>
        <taxon>Ranunculales</taxon>
        <taxon>Ranunculaceae</taxon>
        <taxon>Coptidoideae</taxon>
        <taxon>Coptis</taxon>
    </lineage>
</organism>
<evidence type="ECO:0000313" key="2">
    <source>
        <dbReference type="Proteomes" id="UP000631114"/>
    </source>
</evidence>
<dbReference type="Proteomes" id="UP000631114">
    <property type="component" value="Unassembled WGS sequence"/>
</dbReference>